<dbReference type="PANTHER" id="PTHR42881:SF2">
    <property type="entry name" value="PROLYL ENDOPEPTIDASE"/>
    <property type="match status" value="1"/>
</dbReference>
<protein>
    <recommendedName>
        <fullName evidence="7">Prolyl endopeptidase</fullName>
        <ecNumber evidence="7">3.4.21.-</ecNumber>
    </recommendedName>
</protein>
<dbReference type="GO" id="GO:0005829">
    <property type="term" value="C:cytosol"/>
    <property type="evidence" value="ECO:0007669"/>
    <property type="project" value="TreeGrafter"/>
</dbReference>
<dbReference type="PROSITE" id="PS00708">
    <property type="entry name" value="PRO_ENDOPEP_SER"/>
    <property type="match status" value="1"/>
</dbReference>
<evidence type="ECO:0000256" key="5">
    <source>
        <dbReference type="ARBA" id="ARBA00022801"/>
    </source>
</evidence>
<name>A0A9P5TD93_9AGAM</name>
<dbReference type="Gene3D" id="2.130.10.120">
    <property type="entry name" value="Prolyl oligopeptidase, N-terminal domain"/>
    <property type="match status" value="1"/>
</dbReference>
<dbReference type="EMBL" id="WHVB01000003">
    <property type="protein sequence ID" value="KAF8485252.1"/>
    <property type="molecule type" value="Genomic_DNA"/>
</dbReference>
<reference evidence="10" key="1">
    <citation type="submission" date="2019-10" db="EMBL/GenBank/DDBJ databases">
        <authorList>
            <consortium name="DOE Joint Genome Institute"/>
            <person name="Kuo A."/>
            <person name="Miyauchi S."/>
            <person name="Kiss E."/>
            <person name="Drula E."/>
            <person name="Kohler A."/>
            <person name="Sanchez-Garcia M."/>
            <person name="Andreopoulos B."/>
            <person name="Barry K.W."/>
            <person name="Bonito G."/>
            <person name="Buee M."/>
            <person name="Carver A."/>
            <person name="Chen C."/>
            <person name="Cichocki N."/>
            <person name="Clum A."/>
            <person name="Culley D."/>
            <person name="Crous P.W."/>
            <person name="Fauchery L."/>
            <person name="Girlanda M."/>
            <person name="Hayes R."/>
            <person name="Keri Z."/>
            <person name="LaButti K."/>
            <person name="Lipzen A."/>
            <person name="Lombard V."/>
            <person name="Magnuson J."/>
            <person name="Maillard F."/>
            <person name="Morin E."/>
            <person name="Murat C."/>
            <person name="Nolan M."/>
            <person name="Ohm R."/>
            <person name="Pangilinan J."/>
            <person name="Pereira M."/>
            <person name="Perotto S."/>
            <person name="Peter M."/>
            <person name="Riley R."/>
            <person name="Sitrit Y."/>
            <person name="Stielow B."/>
            <person name="Szollosi G."/>
            <person name="Zifcakova L."/>
            <person name="Stursova M."/>
            <person name="Spatafora J.W."/>
            <person name="Tedersoo L."/>
            <person name="Vaario L.-M."/>
            <person name="Yamada A."/>
            <person name="Yan M."/>
            <person name="Wang P."/>
            <person name="Xu J."/>
            <person name="Bruns T."/>
            <person name="Baldrian P."/>
            <person name="Vilgalys R."/>
            <person name="Henrissat B."/>
            <person name="Grigoriev I.V."/>
            <person name="Hibbett D."/>
            <person name="Nagy L.G."/>
            <person name="Martin F.M."/>
        </authorList>
    </citation>
    <scope>NUCLEOTIDE SEQUENCE</scope>
    <source>
        <strain evidence="10">Prilba</strain>
    </source>
</reference>
<evidence type="ECO:0000256" key="3">
    <source>
        <dbReference type="ARBA" id="ARBA00011245"/>
    </source>
</evidence>
<comment type="subunit">
    <text evidence="3">Monomer.</text>
</comment>
<comment type="similarity">
    <text evidence="2 7">Belongs to the peptidase S9A family.</text>
</comment>
<dbReference type="PRINTS" id="PR00862">
    <property type="entry name" value="PROLIGOPTASE"/>
</dbReference>
<dbReference type="GO" id="GO:0070012">
    <property type="term" value="F:oligopeptidase activity"/>
    <property type="evidence" value="ECO:0007669"/>
    <property type="project" value="TreeGrafter"/>
</dbReference>
<evidence type="ECO:0000256" key="6">
    <source>
        <dbReference type="ARBA" id="ARBA00022825"/>
    </source>
</evidence>
<dbReference type="GO" id="GO:0006508">
    <property type="term" value="P:proteolysis"/>
    <property type="evidence" value="ECO:0007669"/>
    <property type="project" value="UniProtKB-KW"/>
</dbReference>
<keyword evidence="5 7" id="KW-0378">Hydrolase</keyword>
<evidence type="ECO:0000256" key="1">
    <source>
        <dbReference type="ARBA" id="ARBA00001070"/>
    </source>
</evidence>
<sequence length="813" mass="91210">MFVPILRYTRSYLRPSSSFTHISHQPPFSPMLRNMPVTASSWIPHCYPPTRRSDHIDVYQSETHGEVKVPDPYAWLEKGGEERERWLASQEALARNFLDSHPDRASLEEEIRASSDYEKFGSPSLRDDGRWYWSYNSGLQPQSVYYRSKDSELPDAVAGPGGDVFFDPNVLSSDGSVSLSTASYSRDGRWFAYALSRSGSDFTNIYIRSTEHPLIDARDDLRLSDELRFVKFSSIAWTHDNKGFFYQRFPDGPDRSTNGPTDSDKVGVEVGGDKDAQIFYHRVGTNQSEDILVIKNSDQPEWLWGTAITEVDGRWLELYISRDTSRKNMLWLADLENEEIGPNFNWIKLIDNFEAEYSVIGNDGTKFYLHTNVEAPQYKVITVDIEAFRVASRLGPVHIKDFSEDLIPEDKGAQLDSVLVVGYDRLVTVYKRNVNDELYIHNLKSGRQLKRLAPDHVGALAAYGRRNQQFFFVSLTGFDTPGIIARYDFSESGGGKADGIWKVWRETNVAGLAGRGGILAEQVWYQSKDGTKIPMFVVRHKDTPLDGRAPAIQYGYGGFSISIGPFFSPSILTAMHAYGFVLAVPNIRGGGEFGEDWHLAGTRERKVRRFSVWDNWQSKTSHLKENCFDDFIAASEWLIENKYAARGKIAINGGSNGGLLVSACVNRAPEGLHGAAVAEVGVHDLLRFADFTIGHAWTSDYGDPHDPHDFDFIYPISPVHNVPTNKILPPTLLLTADHDDRVVPMHSFKLAATLQYVAGGNPHPLLLRLEMKAGHGAGKSTDVKIKEAADKWSFVAQTLGLKWRTGAASNLYV</sequence>
<keyword evidence="4 7" id="KW-0645">Protease</keyword>
<dbReference type="InterPro" id="IPR002471">
    <property type="entry name" value="Pept_S9_AS"/>
</dbReference>
<organism evidence="10 11">
    <name type="scientific">Russula ochroleuca</name>
    <dbReference type="NCBI Taxonomy" id="152965"/>
    <lineage>
        <taxon>Eukaryota</taxon>
        <taxon>Fungi</taxon>
        <taxon>Dikarya</taxon>
        <taxon>Basidiomycota</taxon>
        <taxon>Agaricomycotina</taxon>
        <taxon>Agaricomycetes</taxon>
        <taxon>Russulales</taxon>
        <taxon>Russulaceae</taxon>
        <taxon>Russula</taxon>
    </lineage>
</organism>
<evidence type="ECO:0000259" key="8">
    <source>
        <dbReference type="Pfam" id="PF00326"/>
    </source>
</evidence>
<dbReference type="InterPro" id="IPR051167">
    <property type="entry name" value="Prolyl_oligopep/macrocyclase"/>
</dbReference>
<proteinExistence type="inferred from homology"/>
<dbReference type="InterPro" id="IPR023302">
    <property type="entry name" value="Pept_S9A_N"/>
</dbReference>
<evidence type="ECO:0000256" key="7">
    <source>
        <dbReference type="RuleBase" id="RU368024"/>
    </source>
</evidence>
<feature type="domain" description="Peptidase S9 prolyl oligopeptidase catalytic" evidence="8">
    <location>
        <begin position="570"/>
        <end position="610"/>
    </location>
</feature>
<evidence type="ECO:0000256" key="2">
    <source>
        <dbReference type="ARBA" id="ARBA00005228"/>
    </source>
</evidence>
<dbReference type="InterPro" id="IPR001375">
    <property type="entry name" value="Peptidase_S9_cat"/>
</dbReference>
<evidence type="ECO:0000259" key="9">
    <source>
        <dbReference type="Pfam" id="PF02897"/>
    </source>
</evidence>
<feature type="domain" description="Peptidase S9A N-terminal" evidence="9">
    <location>
        <begin position="48"/>
        <end position="490"/>
    </location>
</feature>
<feature type="domain" description="Peptidase S9 prolyl oligopeptidase catalytic" evidence="8">
    <location>
        <begin position="620"/>
        <end position="800"/>
    </location>
</feature>
<reference evidence="10" key="2">
    <citation type="journal article" date="2020" name="Nat. Commun.">
        <title>Large-scale genome sequencing of mycorrhizal fungi provides insights into the early evolution of symbiotic traits.</title>
        <authorList>
            <person name="Miyauchi S."/>
            <person name="Kiss E."/>
            <person name="Kuo A."/>
            <person name="Drula E."/>
            <person name="Kohler A."/>
            <person name="Sanchez-Garcia M."/>
            <person name="Morin E."/>
            <person name="Andreopoulos B."/>
            <person name="Barry K.W."/>
            <person name="Bonito G."/>
            <person name="Buee M."/>
            <person name="Carver A."/>
            <person name="Chen C."/>
            <person name="Cichocki N."/>
            <person name="Clum A."/>
            <person name="Culley D."/>
            <person name="Crous P.W."/>
            <person name="Fauchery L."/>
            <person name="Girlanda M."/>
            <person name="Hayes R.D."/>
            <person name="Keri Z."/>
            <person name="LaButti K."/>
            <person name="Lipzen A."/>
            <person name="Lombard V."/>
            <person name="Magnuson J."/>
            <person name="Maillard F."/>
            <person name="Murat C."/>
            <person name="Nolan M."/>
            <person name="Ohm R.A."/>
            <person name="Pangilinan J."/>
            <person name="Pereira M.F."/>
            <person name="Perotto S."/>
            <person name="Peter M."/>
            <person name="Pfister S."/>
            <person name="Riley R."/>
            <person name="Sitrit Y."/>
            <person name="Stielow J.B."/>
            <person name="Szollosi G."/>
            <person name="Zifcakova L."/>
            <person name="Stursova M."/>
            <person name="Spatafora J.W."/>
            <person name="Tedersoo L."/>
            <person name="Vaario L.M."/>
            <person name="Yamada A."/>
            <person name="Yan M."/>
            <person name="Wang P."/>
            <person name="Xu J."/>
            <person name="Bruns T."/>
            <person name="Baldrian P."/>
            <person name="Vilgalys R."/>
            <person name="Dunand C."/>
            <person name="Henrissat B."/>
            <person name="Grigoriev I.V."/>
            <person name="Hibbett D."/>
            <person name="Nagy L.G."/>
            <person name="Martin F.M."/>
        </authorList>
    </citation>
    <scope>NUCLEOTIDE SEQUENCE</scope>
    <source>
        <strain evidence="10">Prilba</strain>
    </source>
</reference>
<dbReference type="Proteomes" id="UP000759537">
    <property type="component" value="Unassembled WGS sequence"/>
</dbReference>
<comment type="catalytic activity">
    <reaction evidence="1">
        <text>Hydrolysis of Pro-|-Xaa &gt;&gt; Ala-|-Xaa in oligopeptides.</text>
        <dbReference type="EC" id="3.4.21.26"/>
    </reaction>
</comment>
<evidence type="ECO:0000313" key="11">
    <source>
        <dbReference type="Proteomes" id="UP000759537"/>
    </source>
</evidence>
<dbReference type="FunFam" id="2.130.10.120:FF:000001">
    <property type="entry name" value="Prolyl endopeptidase"/>
    <property type="match status" value="1"/>
</dbReference>
<dbReference type="InterPro" id="IPR002470">
    <property type="entry name" value="Peptidase_S9A"/>
</dbReference>
<keyword evidence="11" id="KW-1185">Reference proteome</keyword>
<keyword evidence="6 7" id="KW-0720">Serine protease</keyword>
<dbReference type="PANTHER" id="PTHR42881">
    <property type="entry name" value="PROLYL ENDOPEPTIDASE"/>
    <property type="match status" value="1"/>
</dbReference>
<dbReference type="EC" id="3.4.21.-" evidence="7"/>
<dbReference type="AlphaFoldDB" id="A0A9P5TD93"/>
<dbReference type="SUPFAM" id="SSF50993">
    <property type="entry name" value="Peptidase/esterase 'gauge' domain"/>
    <property type="match status" value="1"/>
</dbReference>
<dbReference type="Pfam" id="PF00326">
    <property type="entry name" value="Peptidase_S9"/>
    <property type="match status" value="2"/>
</dbReference>
<dbReference type="SUPFAM" id="SSF53474">
    <property type="entry name" value="alpha/beta-Hydrolases"/>
    <property type="match status" value="1"/>
</dbReference>
<evidence type="ECO:0000313" key="10">
    <source>
        <dbReference type="EMBL" id="KAF8485252.1"/>
    </source>
</evidence>
<accession>A0A9P5TD93</accession>
<dbReference type="Gene3D" id="3.40.50.1820">
    <property type="entry name" value="alpha/beta hydrolase"/>
    <property type="match status" value="1"/>
</dbReference>
<comment type="caution">
    <text evidence="10">The sequence shown here is derived from an EMBL/GenBank/DDBJ whole genome shotgun (WGS) entry which is preliminary data.</text>
</comment>
<dbReference type="OrthoDB" id="248387at2759"/>
<evidence type="ECO:0000256" key="4">
    <source>
        <dbReference type="ARBA" id="ARBA00022670"/>
    </source>
</evidence>
<dbReference type="Pfam" id="PF02897">
    <property type="entry name" value="Peptidase_S9_N"/>
    <property type="match status" value="1"/>
</dbReference>
<dbReference type="InterPro" id="IPR029058">
    <property type="entry name" value="AB_hydrolase_fold"/>
</dbReference>
<gene>
    <name evidence="10" type="ORF">DFH94DRAFT_719345</name>
</gene>
<dbReference type="GO" id="GO:0004252">
    <property type="term" value="F:serine-type endopeptidase activity"/>
    <property type="evidence" value="ECO:0007669"/>
    <property type="project" value="UniProtKB-UniRule"/>
</dbReference>